<dbReference type="EMBL" id="MU006233">
    <property type="protein sequence ID" value="KAF2823085.1"/>
    <property type="molecule type" value="Genomic_DNA"/>
</dbReference>
<dbReference type="AlphaFoldDB" id="A0A6A6ZS28"/>
<sequence length="168" mass="19299">MARVSGGHIQISGYLKPSARAMSKPYTRHVETWSMDDLEFQYEWFEDGYSEDGTRPMEDCCFFLMAFTSAAQETGHDKKLRNHTEVKEGKGQVSRLVMVSGNDITLGHVSGLILELVDLEKATYWRTGAFRHVWNDRGTSMDNPKPEDYPEFLDFDPDNFERHVIAII</sequence>
<proteinExistence type="predicted"/>
<keyword evidence="2" id="KW-1185">Reference proteome</keyword>
<dbReference type="Proteomes" id="UP000799424">
    <property type="component" value="Unassembled WGS sequence"/>
</dbReference>
<gene>
    <name evidence="1" type="ORF">CC86DRAFT_423213</name>
</gene>
<organism evidence="1 2">
    <name type="scientific">Ophiobolus disseminans</name>
    <dbReference type="NCBI Taxonomy" id="1469910"/>
    <lineage>
        <taxon>Eukaryota</taxon>
        <taxon>Fungi</taxon>
        <taxon>Dikarya</taxon>
        <taxon>Ascomycota</taxon>
        <taxon>Pezizomycotina</taxon>
        <taxon>Dothideomycetes</taxon>
        <taxon>Pleosporomycetidae</taxon>
        <taxon>Pleosporales</taxon>
        <taxon>Pleosporineae</taxon>
        <taxon>Phaeosphaeriaceae</taxon>
        <taxon>Ophiobolus</taxon>
    </lineage>
</organism>
<reference evidence="1" key="1">
    <citation type="journal article" date="2020" name="Stud. Mycol.">
        <title>101 Dothideomycetes genomes: a test case for predicting lifestyles and emergence of pathogens.</title>
        <authorList>
            <person name="Haridas S."/>
            <person name="Albert R."/>
            <person name="Binder M."/>
            <person name="Bloem J."/>
            <person name="Labutti K."/>
            <person name="Salamov A."/>
            <person name="Andreopoulos B."/>
            <person name="Baker S."/>
            <person name="Barry K."/>
            <person name="Bills G."/>
            <person name="Bluhm B."/>
            <person name="Cannon C."/>
            <person name="Castanera R."/>
            <person name="Culley D."/>
            <person name="Daum C."/>
            <person name="Ezra D."/>
            <person name="Gonzalez J."/>
            <person name="Henrissat B."/>
            <person name="Kuo A."/>
            <person name="Liang C."/>
            <person name="Lipzen A."/>
            <person name="Lutzoni F."/>
            <person name="Magnuson J."/>
            <person name="Mondo S."/>
            <person name="Nolan M."/>
            <person name="Ohm R."/>
            <person name="Pangilinan J."/>
            <person name="Park H.-J."/>
            <person name="Ramirez L."/>
            <person name="Alfaro M."/>
            <person name="Sun H."/>
            <person name="Tritt A."/>
            <person name="Yoshinaga Y."/>
            <person name="Zwiers L.-H."/>
            <person name="Turgeon B."/>
            <person name="Goodwin S."/>
            <person name="Spatafora J."/>
            <person name="Crous P."/>
            <person name="Grigoriev I."/>
        </authorList>
    </citation>
    <scope>NUCLEOTIDE SEQUENCE</scope>
    <source>
        <strain evidence="1">CBS 113818</strain>
    </source>
</reference>
<evidence type="ECO:0000313" key="1">
    <source>
        <dbReference type="EMBL" id="KAF2823085.1"/>
    </source>
</evidence>
<evidence type="ECO:0000313" key="2">
    <source>
        <dbReference type="Proteomes" id="UP000799424"/>
    </source>
</evidence>
<protein>
    <submittedName>
        <fullName evidence="1">Uncharacterized protein</fullName>
    </submittedName>
</protein>
<accession>A0A6A6ZS28</accession>
<name>A0A6A6ZS28_9PLEO</name>